<feature type="domain" description="Aldehyde dehydrogenase" evidence="7">
    <location>
        <begin position="11"/>
        <end position="472"/>
    </location>
</feature>
<sequence>MQKQLFINNEYVDAKSDETLTIYSPHDETLVAEGIQVAGQDDVDAAVAAAQAAFKGEWSKWTPAQKTQVMMKLADLIDEHAEELGVWEAKAMGQPVAVAGQLVRITSTVIRYYAGWTDKISGEQYPIDDKGIYKVMQYHPIGVCAGIGAWNGAPAFFGFKVASAVATGCTIVYKASEKSPIGVLQLGELVKEAGFPPGVINIISGDGRTGAMLARHMGIRKISFTGSVPVGKKIQEEAAKSNLKRVVLELGGKSPSMIFNDADIENALTHSSQNFLFNTGQGCVSASRAFIQEDIAPKFIDALKERFDQFKHAIGAPLDPNTFIGPLADGKQMERVMGFLESGKNEAELVTGGNRHGDTGFYVEPTIFLNPKDGARIYREEIFGPVLTIKTFKTEEEAVEMANDTEYGLSACVFTSSTSRALRVAGQIESGMVNINTSQVFGIDSSFGGWKQSGIGREGGRAGLMEFLQGKLICIK</sequence>
<dbReference type="InterPro" id="IPR016161">
    <property type="entry name" value="Ald_DH/histidinol_DH"/>
</dbReference>
<dbReference type="PANTHER" id="PTHR11699">
    <property type="entry name" value="ALDEHYDE DEHYDROGENASE-RELATED"/>
    <property type="match status" value="1"/>
</dbReference>
<organism evidence="8 9">
    <name type="scientific">Massariosphaeria phaeospora</name>
    <dbReference type="NCBI Taxonomy" id="100035"/>
    <lineage>
        <taxon>Eukaryota</taxon>
        <taxon>Fungi</taxon>
        <taxon>Dikarya</taxon>
        <taxon>Ascomycota</taxon>
        <taxon>Pezizomycotina</taxon>
        <taxon>Dothideomycetes</taxon>
        <taxon>Pleosporomycetidae</taxon>
        <taxon>Pleosporales</taxon>
        <taxon>Pleosporales incertae sedis</taxon>
        <taxon>Massariosphaeria</taxon>
    </lineage>
</organism>
<evidence type="ECO:0000313" key="8">
    <source>
        <dbReference type="EMBL" id="KAF2866600.1"/>
    </source>
</evidence>
<evidence type="ECO:0000256" key="4">
    <source>
        <dbReference type="ARBA" id="ARBA00049194"/>
    </source>
</evidence>
<keyword evidence="9" id="KW-1185">Reference proteome</keyword>
<dbReference type="EC" id="1.2.1.3" evidence="3"/>
<evidence type="ECO:0000259" key="7">
    <source>
        <dbReference type="Pfam" id="PF00171"/>
    </source>
</evidence>
<dbReference type="InterPro" id="IPR029510">
    <property type="entry name" value="Ald_DH_CS_GLU"/>
</dbReference>
<protein>
    <recommendedName>
        <fullName evidence="3">aldehyde dehydrogenase (NAD(+))</fullName>
        <ecNumber evidence="3">1.2.1.3</ecNumber>
    </recommendedName>
</protein>
<comment type="similarity">
    <text evidence="1 6">Belongs to the aldehyde dehydrogenase family.</text>
</comment>
<dbReference type="InterPro" id="IPR015590">
    <property type="entry name" value="Aldehyde_DH_dom"/>
</dbReference>
<name>A0A7C8M0Y8_9PLEO</name>
<comment type="caution">
    <text evidence="8">The sequence shown here is derived from an EMBL/GenBank/DDBJ whole genome shotgun (WGS) entry which is preliminary data.</text>
</comment>
<evidence type="ECO:0000313" key="9">
    <source>
        <dbReference type="Proteomes" id="UP000481861"/>
    </source>
</evidence>
<gene>
    <name evidence="8" type="ORF">BDV95DRAFT_631737</name>
</gene>
<evidence type="ECO:0000256" key="3">
    <source>
        <dbReference type="ARBA" id="ARBA00024226"/>
    </source>
</evidence>
<keyword evidence="2 6" id="KW-0560">Oxidoreductase</keyword>
<dbReference type="Gene3D" id="3.40.309.10">
    <property type="entry name" value="Aldehyde Dehydrogenase, Chain A, domain 2"/>
    <property type="match status" value="1"/>
</dbReference>
<dbReference type="FunFam" id="3.40.309.10:FF:000012">
    <property type="entry name" value="Betaine aldehyde dehydrogenase"/>
    <property type="match status" value="1"/>
</dbReference>
<feature type="active site" evidence="5">
    <location>
        <position position="249"/>
    </location>
</feature>
<dbReference type="Proteomes" id="UP000481861">
    <property type="component" value="Unassembled WGS sequence"/>
</dbReference>
<dbReference type="GO" id="GO:0004029">
    <property type="term" value="F:aldehyde dehydrogenase (NAD+) activity"/>
    <property type="evidence" value="ECO:0007669"/>
    <property type="project" value="UniProtKB-EC"/>
</dbReference>
<dbReference type="AlphaFoldDB" id="A0A7C8M0Y8"/>
<accession>A0A7C8M0Y8</accession>
<evidence type="ECO:0000256" key="5">
    <source>
        <dbReference type="PROSITE-ProRule" id="PRU10007"/>
    </source>
</evidence>
<evidence type="ECO:0000256" key="2">
    <source>
        <dbReference type="ARBA" id="ARBA00023002"/>
    </source>
</evidence>
<dbReference type="FunFam" id="3.40.605.10:FF:000007">
    <property type="entry name" value="NAD/NADP-dependent betaine aldehyde dehydrogenase"/>
    <property type="match status" value="1"/>
</dbReference>
<dbReference type="InterPro" id="IPR016163">
    <property type="entry name" value="Ald_DH_C"/>
</dbReference>
<dbReference type="Pfam" id="PF00171">
    <property type="entry name" value="Aldedh"/>
    <property type="match status" value="1"/>
</dbReference>
<dbReference type="SUPFAM" id="SSF53720">
    <property type="entry name" value="ALDH-like"/>
    <property type="match status" value="1"/>
</dbReference>
<dbReference type="InterPro" id="IPR016162">
    <property type="entry name" value="Ald_DH_N"/>
</dbReference>
<dbReference type="OrthoDB" id="310895at2759"/>
<evidence type="ECO:0000256" key="6">
    <source>
        <dbReference type="RuleBase" id="RU003345"/>
    </source>
</evidence>
<proteinExistence type="inferred from homology"/>
<comment type="catalytic activity">
    <reaction evidence="4">
        <text>an aldehyde + NAD(+) + H2O = a carboxylate + NADH + 2 H(+)</text>
        <dbReference type="Rhea" id="RHEA:16185"/>
        <dbReference type="ChEBI" id="CHEBI:15377"/>
        <dbReference type="ChEBI" id="CHEBI:15378"/>
        <dbReference type="ChEBI" id="CHEBI:17478"/>
        <dbReference type="ChEBI" id="CHEBI:29067"/>
        <dbReference type="ChEBI" id="CHEBI:57540"/>
        <dbReference type="ChEBI" id="CHEBI:57945"/>
        <dbReference type="EC" id="1.2.1.3"/>
    </reaction>
</comment>
<dbReference type="PROSITE" id="PS00687">
    <property type="entry name" value="ALDEHYDE_DEHYDR_GLU"/>
    <property type="match status" value="1"/>
</dbReference>
<dbReference type="Gene3D" id="3.40.605.10">
    <property type="entry name" value="Aldehyde Dehydrogenase, Chain A, domain 1"/>
    <property type="match status" value="1"/>
</dbReference>
<dbReference type="EMBL" id="JAADJZ010000027">
    <property type="protein sequence ID" value="KAF2866600.1"/>
    <property type="molecule type" value="Genomic_DNA"/>
</dbReference>
<reference evidence="8 9" key="1">
    <citation type="submission" date="2020-01" db="EMBL/GenBank/DDBJ databases">
        <authorList>
            <consortium name="DOE Joint Genome Institute"/>
            <person name="Haridas S."/>
            <person name="Albert R."/>
            <person name="Binder M."/>
            <person name="Bloem J."/>
            <person name="Labutti K."/>
            <person name="Salamov A."/>
            <person name="Andreopoulos B."/>
            <person name="Baker S.E."/>
            <person name="Barry K."/>
            <person name="Bills G."/>
            <person name="Bluhm B.H."/>
            <person name="Cannon C."/>
            <person name="Castanera R."/>
            <person name="Culley D.E."/>
            <person name="Daum C."/>
            <person name="Ezra D."/>
            <person name="Gonzalez J.B."/>
            <person name="Henrissat B."/>
            <person name="Kuo A."/>
            <person name="Liang C."/>
            <person name="Lipzen A."/>
            <person name="Lutzoni F."/>
            <person name="Magnuson J."/>
            <person name="Mondo S."/>
            <person name="Nolan M."/>
            <person name="Ohm R."/>
            <person name="Pangilinan J."/>
            <person name="Park H.-J.H."/>
            <person name="Ramirez L."/>
            <person name="Alfaro M."/>
            <person name="Sun H."/>
            <person name="Tritt A."/>
            <person name="Yoshinaga Y."/>
            <person name="Zwiers L.-H.L."/>
            <person name="Turgeon B.G."/>
            <person name="Goodwin S.B."/>
            <person name="Spatafora J.W."/>
            <person name="Crous P.W."/>
            <person name="Grigoriev I.V."/>
        </authorList>
    </citation>
    <scope>NUCLEOTIDE SEQUENCE [LARGE SCALE GENOMIC DNA]</scope>
    <source>
        <strain evidence="8 9">CBS 611.86</strain>
    </source>
</reference>
<evidence type="ECO:0000256" key="1">
    <source>
        <dbReference type="ARBA" id="ARBA00009986"/>
    </source>
</evidence>